<reference evidence="1 2" key="1">
    <citation type="submission" date="2014-04" db="EMBL/GenBank/DDBJ databases">
        <authorList>
            <consortium name="DOE Joint Genome Institute"/>
            <person name="Kuo A."/>
            <person name="Zuccaro A."/>
            <person name="Kohler A."/>
            <person name="Nagy L.G."/>
            <person name="Floudas D."/>
            <person name="Copeland A."/>
            <person name="Barry K.W."/>
            <person name="Cichocki N."/>
            <person name="Veneault-Fourrey C."/>
            <person name="LaButti K."/>
            <person name="Lindquist E.A."/>
            <person name="Lipzen A."/>
            <person name="Lundell T."/>
            <person name="Morin E."/>
            <person name="Murat C."/>
            <person name="Sun H."/>
            <person name="Tunlid A."/>
            <person name="Henrissat B."/>
            <person name="Grigoriev I.V."/>
            <person name="Hibbett D.S."/>
            <person name="Martin F."/>
            <person name="Nordberg H.P."/>
            <person name="Cantor M.N."/>
            <person name="Hua S.X."/>
        </authorList>
    </citation>
    <scope>NUCLEOTIDE SEQUENCE [LARGE SCALE GENOMIC DNA]</scope>
    <source>
        <strain evidence="1 2">MAFF 305830</strain>
    </source>
</reference>
<name>A0A0C3AKP3_SERVB</name>
<dbReference type="Proteomes" id="UP000054097">
    <property type="component" value="Unassembled WGS sequence"/>
</dbReference>
<organism evidence="1 2">
    <name type="scientific">Serendipita vermifera MAFF 305830</name>
    <dbReference type="NCBI Taxonomy" id="933852"/>
    <lineage>
        <taxon>Eukaryota</taxon>
        <taxon>Fungi</taxon>
        <taxon>Dikarya</taxon>
        <taxon>Basidiomycota</taxon>
        <taxon>Agaricomycotina</taxon>
        <taxon>Agaricomycetes</taxon>
        <taxon>Sebacinales</taxon>
        <taxon>Serendipitaceae</taxon>
        <taxon>Serendipita</taxon>
    </lineage>
</organism>
<dbReference type="EMBL" id="KN824419">
    <property type="protein sequence ID" value="KIM20589.1"/>
    <property type="molecule type" value="Genomic_DNA"/>
</dbReference>
<evidence type="ECO:0000313" key="2">
    <source>
        <dbReference type="Proteomes" id="UP000054097"/>
    </source>
</evidence>
<reference evidence="2" key="2">
    <citation type="submission" date="2015-01" db="EMBL/GenBank/DDBJ databases">
        <title>Evolutionary Origins and Diversification of the Mycorrhizal Mutualists.</title>
        <authorList>
            <consortium name="DOE Joint Genome Institute"/>
            <consortium name="Mycorrhizal Genomics Consortium"/>
            <person name="Kohler A."/>
            <person name="Kuo A."/>
            <person name="Nagy L.G."/>
            <person name="Floudas D."/>
            <person name="Copeland A."/>
            <person name="Barry K.W."/>
            <person name="Cichocki N."/>
            <person name="Veneault-Fourrey C."/>
            <person name="LaButti K."/>
            <person name="Lindquist E.A."/>
            <person name="Lipzen A."/>
            <person name="Lundell T."/>
            <person name="Morin E."/>
            <person name="Murat C."/>
            <person name="Riley R."/>
            <person name="Ohm R."/>
            <person name="Sun H."/>
            <person name="Tunlid A."/>
            <person name="Henrissat B."/>
            <person name="Grigoriev I.V."/>
            <person name="Hibbett D.S."/>
            <person name="Martin F."/>
        </authorList>
    </citation>
    <scope>NUCLEOTIDE SEQUENCE [LARGE SCALE GENOMIC DNA]</scope>
    <source>
        <strain evidence="2">MAFF 305830</strain>
    </source>
</reference>
<proteinExistence type="predicted"/>
<gene>
    <name evidence="1" type="ORF">M408DRAFT_129773</name>
</gene>
<dbReference type="AlphaFoldDB" id="A0A0C3AKP3"/>
<keyword evidence="2" id="KW-1185">Reference proteome</keyword>
<dbReference type="HOGENOM" id="CLU_1687770_0_0_1"/>
<accession>A0A0C3AKP3</accession>
<evidence type="ECO:0000313" key="1">
    <source>
        <dbReference type="EMBL" id="KIM20589.1"/>
    </source>
</evidence>
<sequence>MIDGRWLSYIRSSSPISSTESVLSMAGASTSRTPRPVVGIASARIVVVVGHEIARSSGCMSVFRFRVTRWLVNDTEIFGMRSTGGIVFQSGCDRFTTRFQTSVFRGILKPCVKWGQANQQYLSKMTCLITFNEDFVPTIQILSCPFNSILCLPHSM</sequence>
<protein>
    <submittedName>
        <fullName evidence="1">Uncharacterized protein</fullName>
    </submittedName>
</protein>